<dbReference type="OrthoDB" id="2640484at2"/>
<sequence>MIKEKNIEDINVSGFIYLEENGMYEFTPMLTFVYVKFGEEYLEFASIEQYSRLRITIVPSIRHDFELVEDLYPAVSSISDVVLTNPTSLTNMVSSIKIFSMEEKENEIICDSILIKLKNEQVLFFDPTFLSGINIGGIEQYEFWRIHNEEEKQEVYIEI</sequence>
<evidence type="ECO:0000313" key="1">
    <source>
        <dbReference type="EMBL" id="KAA8787568.1"/>
    </source>
</evidence>
<protein>
    <submittedName>
        <fullName evidence="1">Uncharacterized protein</fullName>
    </submittedName>
</protein>
<gene>
    <name evidence="1" type="ORF">EC604_27425</name>
</gene>
<dbReference type="AlphaFoldDB" id="A0A5M9X1W4"/>
<reference evidence="1 2" key="1">
    <citation type="journal article" date="2019" name="J. Ind. Microbiol. Biotechnol.">
        <title>Paenibacillus amylolyticus 27C64 has a diverse set of carbohydrate-active enzymes and complete pectin deconstruction system.</title>
        <authorList>
            <person name="Keggi C."/>
            <person name="Doran-Peterson J."/>
        </authorList>
    </citation>
    <scope>NUCLEOTIDE SEQUENCE [LARGE SCALE GENOMIC DNA]</scope>
    <source>
        <strain evidence="1 2">27C64</strain>
    </source>
</reference>
<dbReference type="EMBL" id="RIAS01000025">
    <property type="protein sequence ID" value="KAA8787568.1"/>
    <property type="molecule type" value="Genomic_DNA"/>
</dbReference>
<dbReference type="RefSeq" id="WP_151458129.1">
    <property type="nucleotide sequence ID" value="NZ_RIAS01000025.1"/>
</dbReference>
<organism evidence="1 2">
    <name type="scientific">Paenibacillus amylolyticus</name>
    <dbReference type="NCBI Taxonomy" id="1451"/>
    <lineage>
        <taxon>Bacteria</taxon>
        <taxon>Bacillati</taxon>
        <taxon>Bacillota</taxon>
        <taxon>Bacilli</taxon>
        <taxon>Bacillales</taxon>
        <taxon>Paenibacillaceae</taxon>
        <taxon>Paenibacillus</taxon>
    </lineage>
</organism>
<accession>A0A5M9X1W4</accession>
<comment type="caution">
    <text evidence="1">The sequence shown here is derived from an EMBL/GenBank/DDBJ whole genome shotgun (WGS) entry which is preliminary data.</text>
</comment>
<evidence type="ECO:0000313" key="2">
    <source>
        <dbReference type="Proteomes" id="UP000323664"/>
    </source>
</evidence>
<name>A0A5M9X1W4_PAEAM</name>
<proteinExistence type="predicted"/>
<dbReference type="Proteomes" id="UP000323664">
    <property type="component" value="Unassembled WGS sequence"/>
</dbReference>